<name>A0ABT1NXI4_9GAMM</name>
<evidence type="ECO:0000256" key="6">
    <source>
        <dbReference type="ARBA" id="ARBA00023004"/>
    </source>
</evidence>
<feature type="domain" description="TonB-dependent receptor plug" evidence="15">
    <location>
        <begin position="54"/>
        <end position="166"/>
    </location>
</feature>
<evidence type="ECO:0000256" key="4">
    <source>
        <dbReference type="ARBA" id="ARBA00022496"/>
    </source>
</evidence>
<evidence type="ECO:0000256" key="9">
    <source>
        <dbReference type="ARBA" id="ARBA00023136"/>
    </source>
</evidence>
<evidence type="ECO:0000256" key="5">
    <source>
        <dbReference type="ARBA" id="ARBA00022692"/>
    </source>
</evidence>
<keyword evidence="17" id="KW-1185">Reference proteome</keyword>
<evidence type="ECO:0000313" key="17">
    <source>
        <dbReference type="Proteomes" id="UP001205566"/>
    </source>
</evidence>
<evidence type="ECO:0000256" key="1">
    <source>
        <dbReference type="ARBA" id="ARBA00004571"/>
    </source>
</evidence>
<dbReference type="EMBL" id="JACASI010000013">
    <property type="protein sequence ID" value="MCQ3828594.1"/>
    <property type="molecule type" value="Genomic_DNA"/>
</dbReference>
<dbReference type="PANTHER" id="PTHR32552:SF81">
    <property type="entry name" value="TONB-DEPENDENT OUTER MEMBRANE RECEPTOR"/>
    <property type="match status" value="1"/>
</dbReference>
<organism evidence="16 17">
    <name type="scientific">Microbulbifer elongatus</name>
    <dbReference type="NCBI Taxonomy" id="86173"/>
    <lineage>
        <taxon>Bacteria</taxon>
        <taxon>Pseudomonadati</taxon>
        <taxon>Pseudomonadota</taxon>
        <taxon>Gammaproteobacteria</taxon>
        <taxon>Cellvibrionales</taxon>
        <taxon>Microbulbiferaceae</taxon>
        <taxon>Microbulbifer</taxon>
    </lineage>
</organism>
<evidence type="ECO:0000256" key="7">
    <source>
        <dbReference type="ARBA" id="ARBA00023065"/>
    </source>
</evidence>
<feature type="chain" id="PRO_5045720541" evidence="13">
    <location>
        <begin position="36"/>
        <end position="824"/>
    </location>
</feature>
<keyword evidence="16" id="KW-0675">Receptor</keyword>
<evidence type="ECO:0000313" key="16">
    <source>
        <dbReference type="EMBL" id="MCQ3828594.1"/>
    </source>
</evidence>
<keyword evidence="6" id="KW-0408">Iron</keyword>
<feature type="domain" description="TonB-dependent receptor-like beta-barrel" evidence="14">
    <location>
        <begin position="293"/>
        <end position="776"/>
    </location>
</feature>
<evidence type="ECO:0000256" key="13">
    <source>
        <dbReference type="SAM" id="SignalP"/>
    </source>
</evidence>
<evidence type="ECO:0000256" key="12">
    <source>
        <dbReference type="RuleBase" id="RU003357"/>
    </source>
</evidence>
<keyword evidence="4" id="KW-0410">Iron transport</keyword>
<proteinExistence type="inferred from homology"/>
<keyword evidence="7" id="KW-0406">Ion transport</keyword>
<dbReference type="SUPFAM" id="SSF56935">
    <property type="entry name" value="Porins"/>
    <property type="match status" value="1"/>
</dbReference>
<keyword evidence="13" id="KW-0732">Signal</keyword>
<dbReference type="InterPro" id="IPR036942">
    <property type="entry name" value="Beta-barrel_TonB_sf"/>
</dbReference>
<comment type="caution">
    <text evidence="16">The sequence shown here is derived from an EMBL/GenBank/DDBJ whole genome shotgun (WGS) entry which is preliminary data.</text>
</comment>
<dbReference type="PROSITE" id="PS52016">
    <property type="entry name" value="TONB_DEPENDENT_REC_3"/>
    <property type="match status" value="1"/>
</dbReference>
<dbReference type="PANTHER" id="PTHR32552">
    <property type="entry name" value="FERRICHROME IRON RECEPTOR-RELATED"/>
    <property type="match status" value="1"/>
</dbReference>
<dbReference type="RefSeq" id="WP_255873420.1">
    <property type="nucleotide sequence ID" value="NZ_JACASI010000013.1"/>
</dbReference>
<keyword evidence="9 11" id="KW-0472">Membrane</keyword>
<comment type="similarity">
    <text evidence="11 12">Belongs to the TonB-dependent receptor family.</text>
</comment>
<comment type="subcellular location">
    <subcellularLocation>
        <location evidence="1 11">Cell outer membrane</location>
        <topology evidence="1 11">Multi-pass membrane protein</topology>
    </subcellularLocation>
</comment>
<keyword evidence="2 11" id="KW-0813">Transport</keyword>
<evidence type="ECO:0000256" key="2">
    <source>
        <dbReference type="ARBA" id="ARBA00022448"/>
    </source>
</evidence>
<accession>A0ABT1NXI4</accession>
<dbReference type="Gene3D" id="2.40.170.20">
    <property type="entry name" value="TonB-dependent receptor, beta-barrel domain"/>
    <property type="match status" value="2"/>
</dbReference>
<evidence type="ECO:0000256" key="8">
    <source>
        <dbReference type="ARBA" id="ARBA00023077"/>
    </source>
</evidence>
<evidence type="ECO:0000256" key="11">
    <source>
        <dbReference type="PROSITE-ProRule" id="PRU01360"/>
    </source>
</evidence>
<dbReference type="InterPro" id="IPR012910">
    <property type="entry name" value="Plug_dom"/>
</dbReference>
<reference evidence="16" key="1">
    <citation type="thesis" date="2020" institute="Technische Universitat Dresden" country="Dresden, Germany">
        <title>The Agarolytic System of Microbulbifer elongatus PORT2, Isolated from Batu Karas, Pangandaran West Java Indonesia.</title>
        <authorList>
            <person name="Anggraeni S.R."/>
        </authorList>
    </citation>
    <scope>NUCLEOTIDE SEQUENCE</scope>
    <source>
        <strain evidence="16">PORT2</strain>
    </source>
</reference>
<dbReference type="InterPro" id="IPR000531">
    <property type="entry name" value="Beta-barrel_TonB"/>
</dbReference>
<feature type="signal peptide" evidence="13">
    <location>
        <begin position="1"/>
        <end position="35"/>
    </location>
</feature>
<keyword evidence="5 11" id="KW-0812">Transmembrane</keyword>
<keyword evidence="8 12" id="KW-0798">TonB box</keyword>
<evidence type="ECO:0000259" key="14">
    <source>
        <dbReference type="Pfam" id="PF00593"/>
    </source>
</evidence>
<keyword evidence="3 11" id="KW-1134">Transmembrane beta strand</keyword>
<dbReference type="InterPro" id="IPR039426">
    <property type="entry name" value="TonB-dep_rcpt-like"/>
</dbReference>
<dbReference type="Pfam" id="PF00593">
    <property type="entry name" value="TonB_dep_Rec_b-barrel"/>
    <property type="match status" value="1"/>
</dbReference>
<evidence type="ECO:0000256" key="10">
    <source>
        <dbReference type="ARBA" id="ARBA00023237"/>
    </source>
</evidence>
<evidence type="ECO:0000256" key="3">
    <source>
        <dbReference type="ARBA" id="ARBA00022452"/>
    </source>
</evidence>
<gene>
    <name evidence="16" type="ORF">HXX02_04000</name>
</gene>
<sequence>MKQPIKQGFSKSTLATAIAAVSAGTLLSVPQLASAQESLIEEVIVTATARAQNAQDIPYNISAVSGEDLEEQNITDATELLRSVSGVAVLDRGYRNSGMANNMIIRGLNVDNGANGDVGLSAVSPVSTYVDSTPIFANFILKDVERVEVLRGPQGTLYGSGAMGGTVRYIMNKPDTEETMVKASTSLSQTDGSGGTNYSADVILNLPLGDKAAFRFSGGTIDNAGVIDYVNLYELADGKPVVKADDGSCVSVKSPSLSAEEVAFNGSCYTSKEDADTVEIMHARAALRVDMTDSITATATYQTQSDEVGARRAITLGGNLLGETYGDHENGSTMLEPSEREVDLFSLEVEADLGFATLTSTTSQYEHTGNGWRDNTSIWVTDRGGYSNWFDDLYTGMPRPVAHVDAGYSEKALVQELRLVSNTEGDIDWVAGAYYMDQERETYNLSYLLGLDEYGQACADIGAACAADGQWWVGLPLQETDFDYVREETFEDVAVYGELTYHVTDSFHLTGGMRWFSNTLTNNTALGFPLIEGDSVAFEKYPGQEEDDVQFKVNASWDINERLMAYATYSEGFRRGGSNAVPCSGFFVELNCEAASTFNKDTAQNYEVGVKGDTDRARYSANIFYVDWQDPQLNTATYWWAFFMAQNGESAATSGLELEAEFALTENLTLQTGYTYTKAELTADLIGPQAGNLIAEDGHKLPGIPENVLTVALSHRYFVTDGMELASRIGGYYQSETINSVQDTSIQDEHDAFSLWNASASLLTDSWVVSLYAKNLLNSEGVTGSFPSAYMSTDTGVFENYYGNNQRQYITTPRTIGLSASYTF</sequence>
<evidence type="ECO:0000259" key="15">
    <source>
        <dbReference type="Pfam" id="PF07715"/>
    </source>
</evidence>
<protein>
    <submittedName>
        <fullName evidence="16">TonB-dependent receptor</fullName>
    </submittedName>
</protein>
<keyword evidence="10 11" id="KW-0998">Cell outer membrane</keyword>
<dbReference type="Proteomes" id="UP001205566">
    <property type="component" value="Unassembled WGS sequence"/>
</dbReference>
<dbReference type="Pfam" id="PF07715">
    <property type="entry name" value="Plug"/>
    <property type="match status" value="1"/>
</dbReference>